<dbReference type="AlphaFoldDB" id="A0A7S3TXN5"/>
<protein>
    <submittedName>
        <fullName evidence="2">Uncharacterized protein</fullName>
    </submittedName>
</protein>
<feature type="region of interest" description="Disordered" evidence="1">
    <location>
        <begin position="62"/>
        <end position="140"/>
    </location>
</feature>
<dbReference type="EMBL" id="HBIR01059173">
    <property type="protein sequence ID" value="CAE0597175.1"/>
    <property type="molecule type" value="Transcribed_RNA"/>
</dbReference>
<reference evidence="2" key="1">
    <citation type="submission" date="2021-01" db="EMBL/GenBank/DDBJ databases">
        <authorList>
            <person name="Corre E."/>
            <person name="Pelletier E."/>
            <person name="Niang G."/>
            <person name="Scheremetjew M."/>
            <person name="Finn R."/>
            <person name="Kale V."/>
            <person name="Holt S."/>
            <person name="Cochrane G."/>
            <person name="Meng A."/>
            <person name="Brown T."/>
            <person name="Cohen L."/>
        </authorList>
    </citation>
    <scope>NUCLEOTIDE SEQUENCE</scope>
    <source>
        <strain evidence="2">379</strain>
    </source>
</reference>
<feature type="region of interest" description="Disordered" evidence="1">
    <location>
        <begin position="171"/>
        <end position="202"/>
    </location>
</feature>
<organism evidence="2">
    <name type="scientific">Emiliania huxleyi</name>
    <name type="common">Coccolithophore</name>
    <name type="synonym">Pontosphaera huxleyi</name>
    <dbReference type="NCBI Taxonomy" id="2903"/>
    <lineage>
        <taxon>Eukaryota</taxon>
        <taxon>Haptista</taxon>
        <taxon>Haptophyta</taxon>
        <taxon>Prymnesiophyceae</taxon>
        <taxon>Isochrysidales</taxon>
        <taxon>Noelaerhabdaceae</taxon>
        <taxon>Emiliania</taxon>
    </lineage>
</organism>
<evidence type="ECO:0000313" key="2">
    <source>
        <dbReference type="EMBL" id="CAE0597175.1"/>
    </source>
</evidence>
<sequence length="202" mass="21489">MSAPLSALEMKSRLVWLTFPSKLSALGGATIARTSSHGTHRAPASSRSSIWISSLPSHTSLTTYSRRRASRPPPDRASASLPRQTTYKSPTPNRKPCEWRSETTPPPLDSEAAIPVSSRTSRATVSAKSSPGSASPPGSFQLPCIFAVGETRSCTAPRPLAWSWAEVQPRWPEVGRGSRGGLKSAEVLPSRAPAPSAHGPRS</sequence>
<evidence type="ECO:0000256" key="1">
    <source>
        <dbReference type="SAM" id="MobiDB-lite"/>
    </source>
</evidence>
<accession>A0A7S3TXN5</accession>
<gene>
    <name evidence="2" type="ORF">EHUX00137_LOCUS46006</name>
</gene>
<proteinExistence type="predicted"/>
<name>A0A7S3TXN5_EMIHU</name>
<feature type="compositionally biased region" description="Low complexity" evidence="1">
    <location>
        <begin position="126"/>
        <end position="139"/>
    </location>
</feature>